<dbReference type="OrthoDB" id="1689567at2759"/>
<evidence type="ECO:0000259" key="2">
    <source>
        <dbReference type="Pfam" id="PF00646"/>
    </source>
</evidence>
<feature type="compositionally biased region" description="Basic and acidic residues" evidence="1">
    <location>
        <begin position="41"/>
        <end position="68"/>
    </location>
</feature>
<gene>
    <name evidence="3" type="ORF">GOMPHAMPRED_001694</name>
</gene>
<evidence type="ECO:0000256" key="1">
    <source>
        <dbReference type="SAM" id="MobiDB-lite"/>
    </source>
</evidence>
<protein>
    <recommendedName>
        <fullName evidence="2">F-box domain-containing protein</fullName>
    </recommendedName>
</protein>
<comment type="caution">
    <text evidence="3">The sequence shown here is derived from an EMBL/GenBank/DDBJ whole genome shotgun (WGS) entry which is preliminary data.</text>
</comment>
<reference evidence="3" key="1">
    <citation type="submission" date="2021-03" db="EMBL/GenBank/DDBJ databases">
        <authorList>
            <person name="Tagirdzhanova G."/>
        </authorList>
    </citation>
    <scope>NUCLEOTIDE SEQUENCE</scope>
</reference>
<dbReference type="InterPro" id="IPR001810">
    <property type="entry name" value="F-box_dom"/>
</dbReference>
<dbReference type="Pfam" id="PF00646">
    <property type="entry name" value="F-box"/>
    <property type="match status" value="1"/>
</dbReference>
<feature type="compositionally biased region" description="Polar residues" evidence="1">
    <location>
        <begin position="27"/>
        <end position="37"/>
    </location>
</feature>
<feature type="region of interest" description="Disordered" evidence="1">
    <location>
        <begin position="23"/>
        <end position="75"/>
    </location>
</feature>
<keyword evidence="4" id="KW-1185">Reference proteome</keyword>
<dbReference type="AlphaFoldDB" id="A0A8H3IKV8"/>
<accession>A0A8H3IKV8</accession>
<dbReference type="EMBL" id="CAJPDQ010000014">
    <property type="protein sequence ID" value="CAF9919160.1"/>
    <property type="molecule type" value="Genomic_DNA"/>
</dbReference>
<feature type="domain" description="F-box" evidence="2">
    <location>
        <begin position="208"/>
        <end position="243"/>
    </location>
</feature>
<sequence length="365" mass="40929">MFNAEREAYRALQQYKADLQRSKIQLRRSSTVESSISPEDFQYRGRPAEQDRGSIERARKGSDGDNARSTKMKCSQGLALKTQPGLVKWESNYFNHNVDEAGSATETSCANSSGRSITSDLITNQSMSYPPSAFAGSAILGEDPNAQRSRIVRLDELSATTTVRVPTFARQIIARASAFGDFVHHRDTFIIAKAKGGASNKSKPITPPRPIVVNLIRYIDHQTYLSLRLVSRSWSKAIDRVKPPQYPAVYRVPIEVIQQIYYCVLAESTVQSSDATSSINDFNNARHSCRAWMAASLDKRLINWAFVRGGLEIYLYMVEAEFQDPTDTDEDDLAVLWEMSLQLSSYCRSTFFTHEPSPDGALRTL</sequence>
<dbReference type="Proteomes" id="UP000664169">
    <property type="component" value="Unassembled WGS sequence"/>
</dbReference>
<organism evidence="3 4">
    <name type="scientific">Gomphillus americanus</name>
    <dbReference type="NCBI Taxonomy" id="1940652"/>
    <lineage>
        <taxon>Eukaryota</taxon>
        <taxon>Fungi</taxon>
        <taxon>Dikarya</taxon>
        <taxon>Ascomycota</taxon>
        <taxon>Pezizomycotina</taxon>
        <taxon>Lecanoromycetes</taxon>
        <taxon>OSLEUM clade</taxon>
        <taxon>Ostropomycetidae</taxon>
        <taxon>Ostropales</taxon>
        <taxon>Graphidaceae</taxon>
        <taxon>Gomphilloideae</taxon>
        <taxon>Gomphillus</taxon>
    </lineage>
</organism>
<name>A0A8H3IKV8_9LECA</name>
<evidence type="ECO:0000313" key="4">
    <source>
        <dbReference type="Proteomes" id="UP000664169"/>
    </source>
</evidence>
<proteinExistence type="predicted"/>
<evidence type="ECO:0000313" key="3">
    <source>
        <dbReference type="EMBL" id="CAF9919160.1"/>
    </source>
</evidence>